<protein>
    <submittedName>
        <fullName evidence="2">Uncharacterized protein</fullName>
    </submittedName>
</protein>
<reference evidence="2" key="1">
    <citation type="submission" date="2023-06" db="EMBL/GenBank/DDBJ databases">
        <title>Genome-scale phylogeny and comparative genomics of the fungal order Sordariales.</title>
        <authorList>
            <consortium name="Lawrence Berkeley National Laboratory"/>
            <person name="Hensen N."/>
            <person name="Bonometti L."/>
            <person name="Westerberg I."/>
            <person name="Brannstrom I.O."/>
            <person name="Guillou S."/>
            <person name="Cros-Aarteil S."/>
            <person name="Calhoun S."/>
            <person name="Haridas S."/>
            <person name="Kuo A."/>
            <person name="Mondo S."/>
            <person name="Pangilinan J."/>
            <person name="Riley R."/>
            <person name="Labutti K."/>
            <person name="Andreopoulos B."/>
            <person name="Lipzen A."/>
            <person name="Chen C."/>
            <person name="Yanf M."/>
            <person name="Daum C."/>
            <person name="Ng V."/>
            <person name="Clum A."/>
            <person name="Steindorff A."/>
            <person name="Ohm R."/>
            <person name="Martin F."/>
            <person name="Silar P."/>
            <person name="Natvig D."/>
            <person name="Lalanne C."/>
            <person name="Gautier V."/>
            <person name="Ament-Velasquez S.L."/>
            <person name="Kruys A."/>
            <person name="Hutchinson M.I."/>
            <person name="Powell A.J."/>
            <person name="Barry K."/>
            <person name="Miller A.N."/>
            <person name="Grigoriev I.V."/>
            <person name="Debuchy R."/>
            <person name="Gladieux P."/>
            <person name="Thoren M.H."/>
            <person name="Johannesson H."/>
        </authorList>
    </citation>
    <scope>NUCLEOTIDE SEQUENCE</scope>
    <source>
        <strain evidence="2">SMH4607-1</strain>
    </source>
</reference>
<accession>A0AA40DPX5</accession>
<gene>
    <name evidence="2" type="ORF">B0H67DRAFT_321331</name>
</gene>
<keyword evidence="3" id="KW-1185">Reference proteome</keyword>
<feature type="region of interest" description="Disordered" evidence="1">
    <location>
        <begin position="1"/>
        <end position="20"/>
    </location>
</feature>
<evidence type="ECO:0000313" key="3">
    <source>
        <dbReference type="Proteomes" id="UP001172102"/>
    </source>
</evidence>
<evidence type="ECO:0000313" key="2">
    <source>
        <dbReference type="EMBL" id="KAK0707718.1"/>
    </source>
</evidence>
<comment type="caution">
    <text evidence="2">The sequence shown here is derived from an EMBL/GenBank/DDBJ whole genome shotgun (WGS) entry which is preliminary data.</text>
</comment>
<proteinExistence type="predicted"/>
<dbReference type="AlphaFoldDB" id="A0AA40DPX5"/>
<dbReference type="Proteomes" id="UP001172102">
    <property type="component" value="Unassembled WGS sequence"/>
</dbReference>
<dbReference type="EMBL" id="JAUKUA010000006">
    <property type="protein sequence ID" value="KAK0707718.1"/>
    <property type="molecule type" value="Genomic_DNA"/>
</dbReference>
<evidence type="ECO:0000256" key="1">
    <source>
        <dbReference type="SAM" id="MobiDB-lite"/>
    </source>
</evidence>
<sequence>MPRLQPTPAAHKTPERRPEQMLIRQLRGSTPSETAAPEHAPRSCPGKPPPQILAIARTRRNCPAPPLPVPSSDDLVSDRYQLV</sequence>
<organism evidence="2 3">
    <name type="scientific">Lasiosphaeris hirsuta</name>
    <dbReference type="NCBI Taxonomy" id="260670"/>
    <lineage>
        <taxon>Eukaryota</taxon>
        <taxon>Fungi</taxon>
        <taxon>Dikarya</taxon>
        <taxon>Ascomycota</taxon>
        <taxon>Pezizomycotina</taxon>
        <taxon>Sordariomycetes</taxon>
        <taxon>Sordariomycetidae</taxon>
        <taxon>Sordariales</taxon>
        <taxon>Lasiosphaeriaceae</taxon>
        <taxon>Lasiosphaeris</taxon>
    </lineage>
</organism>
<feature type="region of interest" description="Disordered" evidence="1">
    <location>
        <begin position="26"/>
        <end position="83"/>
    </location>
</feature>
<name>A0AA40DPX5_9PEZI</name>